<keyword evidence="10" id="KW-1185">Reference proteome</keyword>
<dbReference type="PROSITE" id="PS50928">
    <property type="entry name" value="ABC_TM1"/>
    <property type="match status" value="1"/>
</dbReference>
<protein>
    <submittedName>
        <fullName evidence="9">Carbohydrate ABC transporter permease</fullName>
    </submittedName>
</protein>
<dbReference type="InterPro" id="IPR000515">
    <property type="entry name" value="MetI-like"/>
</dbReference>
<evidence type="ECO:0000256" key="2">
    <source>
        <dbReference type="ARBA" id="ARBA00022448"/>
    </source>
</evidence>
<dbReference type="PANTHER" id="PTHR43744:SF12">
    <property type="entry name" value="ABC TRANSPORTER PERMEASE PROTEIN MG189-RELATED"/>
    <property type="match status" value="1"/>
</dbReference>
<dbReference type="PANTHER" id="PTHR43744">
    <property type="entry name" value="ABC TRANSPORTER PERMEASE PROTEIN MG189-RELATED-RELATED"/>
    <property type="match status" value="1"/>
</dbReference>
<evidence type="ECO:0000259" key="8">
    <source>
        <dbReference type="PROSITE" id="PS50928"/>
    </source>
</evidence>
<dbReference type="CDD" id="cd06261">
    <property type="entry name" value="TM_PBP2"/>
    <property type="match status" value="1"/>
</dbReference>
<dbReference type="Gene3D" id="1.10.3720.10">
    <property type="entry name" value="MetI-like"/>
    <property type="match status" value="1"/>
</dbReference>
<proteinExistence type="inferred from homology"/>
<dbReference type="EMBL" id="JAHKKG010000003">
    <property type="protein sequence ID" value="MBU2663625.1"/>
    <property type="molecule type" value="Genomic_DNA"/>
</dbReference>
<feature type="transmembrane region" description="Helical" evidence="7">
    <location>
        <begin position="61"/>
        <end position="84"/>
    </location>
</feature>
<organism evidence="9 10">
    <name type="scientific">Paractinoplanes bogorensis</name>
    <dbReference type="NCBI Taxonomy" id="1610840"/>
    <lineage>
        <taxon>Bacteria</taxon>
        <taxon>Bacillati</taxon>
        <taxon>Actinomycetota</taxon>
        <taxon>Actinomycetes</taxon>
        <taxon>Micromonosporales</taxon>
        <taxon>Micromonosporaceae</taxon>
        <taxon>Paractinoplanes</taxon>
    </lineage>
</organism>
<evidence type="ECO:0000313" key="10">
    <source>
        <dbReference type="Proteomes" id="UP001519654"/>
    </source>
</evidence>
<feature type="transmembrane region" description="Helical" evidence="7">
    <location>
        <begin position="231"/>
        <end position="250"/>
    </location>
</feature>
<evidence type="ECO:0000256" key="4">
    <source>
        <dbReference type="ARBA" id="ARBA00022692"/>
    </source>
</evidence>
<keyword evidence="4 7" id="KW-0812">Transmembrane</keyword>
<dbReference type="SUPFAM" id="SSF161098">
    <property type="entry name" value="MetI-like"/>
    <property type="match status" value="1"/>
</dbReference>
<comment type="caution">
    <text evidence="9">The sequence shown here is derived from an EMBL/GenBank/DDBJ whole genome shotgun (WGS) entry which is preliminary data.</text>
</comment>
<accession>A0ABS5YJH6</accession>
<name>A0ABS5YJH6_9ACTN</name>
<evidence type="ECO:0000256" key="1">
    <source>
        <dbReference type="ARBA" id="ARBA00004651"/>
    </source>
</evidence>
<reference evidence="9 10" key="1">
    <citation type="submission" date="2021-06" db="EMBL/GenBank/DDBJ databases">
        <title>Actinoplanes lichenicola sp. nov., and Actinoplanes ovalisporus sp. nov., isolated from lichen in Thailand.</title>
        <authorList>
            <person name="Saeng-In P."/>
            <person name="Kanchanasin P."/>
            <person name="Yuki M."/>
            <person name="Kudo T."/>
            <person name="Ohkuma M."/>
            <person name="Phongsopitanun W."/>
            <person name="Tanasupawat S."/>
        </authorList>
    </citation>
    <scope>NUCLEOTIDE SEQUENCE [LARGE SCALE GENOMIC DNA]</scope>
    <source>
        <strain evidence="9 10">NBRC 110975</strain>
    </source>
</reference>
<evidence type="ECO:0000256" key="6">
    <source>
        <dbReference type="ARBA" id="ARBA00023136"/>
    </source>
</evidence>
<keyword evidence="6 7" id="KW-0472">Membrane</keyword>
<feature type="domain" description="ABC transmembrane type-1" evidence="8">
    <location>
        <begin position="61"/>
        <end position="250"/>
    </location>
</feature>
<keyword evidence="2 7" id="KW-0813">Transport</keyword>
<sequence length="265" mass="28415">MVYTLLTITVVLSLFPLYWIFVAASRTNAELNSTTPPLFPGARLFGNIQAATEQAAIGRALVISLVVSLAVALGAVVTSTLAGFALSHLHIRGQRLWMAGIVATMMVPLQLGVIPLFIVMARLDLVGNPIAVILPYLASAFCVFFMRQYLVTAMPGELLEAGRVDGASTRRIFWSIVFPIARPGMAVLAMLTFMTSWNEFFWPIVVLNGDNPTTQVAISQLGQGYVHDQSVILAGTLLCTVPVIVVFAALGRQIVGGILQGAVKS</sequence>
<dbReference type="InterPro" id="IPR035906">
    <property type="entry name" value="MetI-like_sf"/>
</dbReference>
<dbReference type="Proteomes" id="UP001519654">
    <property type="component" value="Unassembled WGS sequence"/>
</dbReference>
<keyword evidence="5 7" id="KW-1133">Transmembrane helix</keyword>
<comment type="subcellular location">
    <subcellularLocation>
        <location evidence="1 7">Cell membrane</location>
        <topology evidence="1 7">Multi-pass membrane protein</topology>
    </subcellularLocation>
</comment>
<evidence type="ECO:0000256" key="5">
    <source>
        <dbReference type="ARBA" id="ARBA00022989"/>
    </source>
</evidence>
<gene>
    <name evidence="9" type="ORF">KOI35_08915</name>
</gene>
<feature type="transmembrane region" description="Helical" evidence="7">
    <location>
        <begin position="172"/>
        <end position="193"/>
    </location>
</feature>
<dbReference type="Pfam" id="PF00528">
    <property type="entry name" value="BPD_transp_1"/>
    <property type="match status" value="1"/>
</dbReference>
<comment type="similarity">
    <text evidence="7">Belongs to the binding-protein-dependent transport system permease family.</text>
</comment>
<feature type="transmembrane region" description="Helical" evidence="7">
    <location>
        <begin position="130"/>
        <end position="151"/>
    </location>
</feature>
<evidence type="ECO:0000256" key="3">
    <source>
        <dbReference type="ARBA" id="ARBA00022475"/>
    </source>
</evidence>
<evidence type="ECO:0000313" key="9">
    <source>
        <dbReference type="EMBL" id="MBU2663625.1"/>
    </source>
</evidence>
<evidence type="ECO:0000256" key="7">
    <source>
        <dbReference type="RuleBase" id="RU363032"/>
    </source>
</evidence>
<keyword evidence="3" id="KW-1003">Cell membrane</keyword>
<feature type="transmembrane region" description="Helical" evidence="7">
    <location>
        <begin position="96"/>
        <end position="118"/>
    </location>
</feature>